<dbReference type="InterPro" id="IPR034660">
    <property type="entry name" value="DinB/YfiT-like"/>
</dbReference>
<keyword evidence="4" id="KW-1185">Reference proteome</keyword>
<dbReference type="GO" id="GO:0046872">
    <property type="term" value="F:metal ion binding"/>
    <property type="evidence" value="ECO:0007669"/>
    <property type="project" value="InterPro"/>
</dbReference>
<accession>A0A6G4XHY9</accession>
<dbReference type="RefSeq" id="WP_165332632.1">
    <property type="nucleotide sequence ID" value="NZ_JAAKZW010000056.1"/>
</dbReference>
<evidence type="ECO:0000256" key="1">
    <source>
        <dbReference type="SAM" id="MobiDB-lite"/>
    </source>
</evidence>
<feature type="region of interest" description="Disordered" evidence="1">
    <location>
        <begin position="161"/>
        <end position="202"/>
    </location>
</feature>
<protein>
    <submittedName>
        <fullName evidence="3">TIGR03086 family protein</fullName>
    </submittedName>
</protein>
<organism evidence="3 4">
    <name type="scientific">Streptomyces mesophilus</name>
    <dbReference type="NCBI Taxonomy" id="1775132"/>
    <lineage>
        <taxon>Bacteria</taxon>
        <taxon>Bacillati</taxon>
        <taxon>Actinomycetota</taxon>
        <taxon>Actinomycetes</taxon>
        <taxon>Kitasatosporales</taxon>
        <taxon>Streptomycetaceae</taxon>
        <taxon>Streptomyces</taxon>
    </lineage>
</organism>
<evidence type="ECO:0000313" key="4">
    <source>
        <dbReference type="Proteomes" id="UP000481109"/>
    </source>
</evidence>
<sequence length="202" mass="21749">MTTNYVELDRIATNETLRLVRGADDKDWDRPTPCAEWTLFDLVAHMTALNHGFAAAARGEGGLPAHWRTPEDFGADPVAAYGASVAALLVPFAEHGGTEREFVLPQLGGAFPGRVAVSFHLLDVAVHAWDLAVTLGTTPQLPPAVRDTVLRSARRIPAEGRAPFFGPPVPPEPDADPLTAALKLLGRDPHWSPDDQEAPRSL</sequence>
<dbReference type="Gene3D" id="1.20.120.450">
    <property type="entry name" value="dinb family like domain"/>
    <property type="match status" value="1"/>
</dbReference>
<reference evidence="3 4" key="1">
    <citation type="submission" date="2020-02" db="EMBL/GenBank/DDBJ databases">
        <title>Whole-genome analyses of novel actinobacteria.</title>
        <authorList>
            <person name="Sahin N."/>
            <person name="Tokatli A."/>
        </authorList>
    </citation>
    <scope>NUCLEOTIDE SEQUENCE [LARGE SCALE GENOMIC DNA]</scope>
    <source>
        <strain evidence="3 4">YC504</strain>
    </source>
</reference>
<evidence type="ECO:0000313" key="3">
    <source>
        <dbReference type="EMBL" id="NGO77165.1"/>
    </source>
</evidence>
<dbReference type="Pfam" id="PF11716">
    <property type="entry name" value="MDMPI_N"/>
    <property type="match status" value="1"/>
</dbReference>
<dbReference type="EMBL" id="JAAKZW010000056">
    <property type="protein sequence ID" value="NGO77165.1"/>
    <property type="molecule type" value="Genomic_DNA"/>
</dbReference>
<evidence type="ECO:0000259" key="2">
    <source>
        <dbReference type="Pfam" id="PF11716"/>
    </source>
</evidence>
<dbReference type="Proteomes" id="UP000481109">
    <property type="component" value="Unassembled WGS sequence"/>
</dbReference>
<name>A0A6G4XHY9_9ACTN</name>
<feature type="domain" description="Mycothiol-dependent maleylpyruvate isomerase metal-binding" evidence="2">
    <location>
        <begin position="12"/>
        <end position="132"/>
    </location>
</feature>
<dbReference type="NCBIfam" id="TIGR03083">
    <property type="entry name" value="maleylpyruvate isomerase family mycothiol-dependent enzyme"/>
    <property type="match status" value="1"/>
</dbReference>
<dbReference type="AlphaFoldDB" id="A0A6G4XHY9"/>
<dbReference type="InterPro" id="IPR017517">
    <property type="entry name" value="Maleyloyr_isom"/>
</dbReference>
<dbReference type="InterPro" id="IPR017520">
    <property type="entry name" value="CHP03086"/>
</dbReference>
<dbReference type="InterPro" id="IPR024344">
    <property type="entry name" value="MDMPI_metal-binding"/>
</dbReference>
<proteinExistence type="predicted"/>
<gene>
    <name evidence="3" type="ORF">G6045_16080</name>
</gene>
<dbReference type="NCBIfam" id="TIGR03086">
    <property type="entry name" value="TIGR03086 family metal-binding protein"/>
    <property type="match status" value="1"/>
</dbReference>
<comment type="caution">
    <text evidence="3">The sequence shown here is derived from an EMBL/GenBank/DDBJ whole genome shotgun (WGS) entry which is preliminary data.</text>
</comment>
<dbReference type="SUPFAM" id="SSF109854">
    <property type="entry name" value="DinB/YfiT-like putative metalloenzymes"/>
    <property type="match status" value="1"/>
</dbReference>